<comment type="subcellular location">
    <subcellularLocation>
        <location evidence="3">Endoplasmic reticulum membrane</location>
    </subcellularLocation>
</comment>
<evidence type="ECO:0000256" key="9">
    <source>
        <dbReference type="ARBA" id="ARBA00023033"/>
    </source>
</evidence>
<dbReference type="GO" id="GO:0004497">
    <property type="term" value="F:monooxygenase activity"/>
    <property type="evidence" value="ECO:0007669"/>
    <property type="project" value="UniProtKB-KW"/>
</dbReference>
<keyword evidence="5 11" id="KW-0349">Heme</keyword>
<dbReference type="PRINTS" id="PR00385">
    <property type="entry name" value="P450"/>
</dbReference>
<evidence type="ECO:0000313" key="14">
    <source>
        <dbReference type="EMBL" id="APH81395.1"/>
    </source>
</evidence>
<sequence length="511" mass="58009">MGLGVPVLVLASLALMIYALVGYIKQLLFIRRFPNAGLIYPLIGNANKLYNVSPDQILTVIVDLAMKTDLRKMAAVLGPRPVMMVFHPETTEAILNSNVHIEKSAEYYPLEAWLGTGLLLATGPKWRGRRKLLTPAFHFRILEDAVETFNRYSQQLVHCLLEDGQNGIHALDIFPYTTRCTLDIILESAMGKSLGVQSHKGLEYPQVVNAMLRLVQHRQRSPWLMPDVLFNLSSWKGQSDQYLRVLHGFTRSVIEQRREDMSAQSQNCSQIQKSKATKKATAFLDLLLQAKTLDGQELSLQDIQEEVDTFMFEGHDTTACALSWTILLLANHPHEQEQIFREQCEIFGDQENSSTGPVENRHLHQMRYLECCIKEALRLYPSVPVYGRTLASDMLLDGGMVPKGATFLVISYLLHRNPKIWDRPNDFVPDRFRNASADKIINRNPYSYVPFSAGPRNCIGQRFAMMEEKAILSALVRKIKFIAVDKVEDVKPAIEIVTRPYNGIRVKCVPR</sequence>
<dbReference type="PANTHER" id="PTHR24291:SF189">
    <property type="entry name" value="CYTOCHROME P450 4C3-RELATED"/>
    <property type="match status" value="1"/>
</dbReference>
<organism evidence="14">
    <name type="scientific">Tigriopus kingsejongensis</name>
    <dbReference type="NCBI Taxonomy" id="1133412"/>
    <lineage>
        <taxon>Eukaryota</taxon>
        <taxon>Metazoa</taxon>
        <taxon>Ecdysozoa</taxon>
        <taxon>Arthropoda</taxon>
        <taxon>Crustacea</taxon>
        <taxon>Multicrustacea</taxon>
        <taxon>Hexanauplia</taxon>
        <taxon>Copepoda</taxon>
        <taxon>Harpacticoida</taxon>
        <taxon>Harpacticidae</taxon>
        <taxon>Tigriopus</taxon>
    </lineage>
</organism>
<evidence type="ECO:0000256" key="4">
    <source>
        <dbReference type="ARBA" id="ARBA00010617"/>
    </source>
</evidence>
<dbReference type="AlphaFoldDB" id="A0A2H4FY82"/>
<protein>
    <submittedName>
        <fullName evidence="14">Cytochrome P450 CYP4EB1</fullName>
    </submittedName>
</protein>
<evidence type="ECO:0000256" key="13">
    <source>
        <dbReference type="SAM" id="Phobius"/>
    </source>
</evidence>
<dbReference type="GO" id="GO:0016705">
    <property type="term" value="F:oxidoreductase activity, acting on paired donors, with incorporation or reduction of molecular oxygen"/>
    <property type="evidence" value="ECO:0007669"/>
    <property type="project" value="InterPro"/>
</dbReference>
<evidence type="ECO:0000256" key="3">
    <source>
        <dbReference type="ARBA" id="ARBA00004586"/>
    </source>
</evidence>
<feature type="transmembrane region" description="Helical" evidence="13">
    <location>
        <begin position="6"/>
        <end position="24"/>
    </location>
</feature>
<comment type="function">
    <text evidence="2">May be involved in the metabolism of insect hormones and in the breakdown of synthetic insecticides.</text>
</comment>
<dbReference type="InterPro" id="IPR050196">
    <property type="entry name" value="Cytochrome_P450_Monoox"/>
</dbReference>
<dbReference type="SUPFAM" id="SSF48264">
    <property type="entry name" value="Cytochrome P450"/>
    <property type="match status" value="1"/>
</dbReference>
<dbReference type="GO" id="GO:0005789">
    <property type="term" value="C:endoplasmic reticulum membrane"/>
    <property type="evidence" value="ECO:0007669"/>
    <property type="project" value="UniProtKB-SubCell"/>
</dbReference>
<dbReference type="PANTHER" id="PTHR24291">
    <property type="entry name" value="CYTOCHROME P450 FAMILY 4"/>
    <property type="match status" value="1"/>
</dbReference>
<keyword evidence="13" id="KW-1133">Transmembrane helix</keyword>
<dbReference type="InterPro" id="IPR001128">
    <property type="entry name" value="Cyt_P450"/>
</dbReference>
<dbReference type="PROSITE" id="PS00086">
    <property type="entry name" value="CYTOCHROME_P450"/>
    <property type="match status" value="1"/>
</dbReference>
<name>A0A2H4FY82_9MAXI</name>
<proteinExistence type="evidence at transcript level"/>
<accession>A0A2H4FY82</accession>
<dbReference type="InterPro" id="IPR036396">
    <property type="entry name" value="Cyt_P450_sf"/>
</dbReference>
<evidence type="ECO:0000256" key="7">
    <source>
        <dbReference type="ARBA" id="ARBA00022824"/>
    </source>
</evidence>
<dbReference type="Gene3D" id="1.10.630.10">
    <property type="entry name" value="Cytochrome P450"/>
    <property type="match status" value="1"/>
</dbReference>
<keyword evidence="6 11" id="KW-0479">Metal-binding</keyword>
<reference evidence="14" key="1">
    <citation type="submission" date="2016-11" db="EMBL/GenBank/DDBJ databases">
        <title>Comparative effects of crude oil on the Antarctic and temperate congenic copepods Tigriopus kingsejongensis and Tigriopus japonicus.</title>
        <authorList>
            <person name="Lee J.-S."/>
        </authorList>
    </citation>
    <scope>NUCLEOTIDE SEQUENCE</scope>
</reference>
<dbReference type="InterPro" id="IPR017972">
    <property type="entry name" value="Cyt_P450_CS"/>
</dbReference>
<evidence type="ECO:0000256" key="6">
    <source>
        <dbReference type="ARBA" id="ARBA00022723"/>
    </source>
</evidence>
<dbReference type="EMBL" id="KY249924">
    <property type="protein sequence ID" value="APH81395.1"/>
    <property type="molecule type" value="mRNA"/>
</dbReference>
<evidence type="ECO:0000256" key="10">
    <source>
        <dbReference type="ARBA" id="ARBA00023136"/>
    </source>
</evidence>
<keyword evidence="10 13" id="KW-0472">Membrane</keyword>
<evidence type="ECO:0000256" key="12">
    <source>
        <dbReference type="RuleBase" id="RU000461"/>
    </source>
</evidence>
<dbReference type="GO" id="GO:0020037">
    <property type="term" value="F:heme binding"/>
    <property type="evidence" value="ECO:0007669"/>
    <property type="project" value="InterPro"/>
</dbReference>
<keyword evidence="12" id="KW-0560">Oxidoreductase</keyword>
<keyword evidence="8 11" id="KW-0408">Iron</keyword>
<evidence type="ECO:0000256" key="8">
    <source>
        <dbReference type="ARBA" id="ARBA00023004"/>
    </source>
</evidence>
<dbReference type="PRINTS" id="PR00465">
    <property type="entry name" value="EP450IV"/>
</dbReference>
<evidence type="ECO:0000256" key="2">
    <source>
        <dbReference type="ARBA" id="ARBA00003690"/>
    </source>
</evidence>
<dbReference type="CDD" id="cd20628">
    <property type="entry name" value="CYP4"/>
    <property type="match status" value="1"/>
</dbReference>
<evidence type="ECO:0000256" key="1">
    <source>
        <dbReference type="ARBA" id="ARBA00001971"/>
    </source>
</evidence>
<dbReference type="GO" id="GO:0005506">
    <property type="term" value="F:iron ion binding"/>
    <property type="evidence" value="ECO:0007669"/>
    <property type="project" value="InterPro"/>
</dbReference>
<feature type="binding site" description="axial binding residue" evidence="11">
    <location>
        <position position="458"/>
    </location>
    <ligand>
        <name>heme</name>
        <dbReference type="ChEBI" id="CHEBI:30413"/>
    </ligand>
    <ligandPart>
        <name>Fe</name>
        <dbReference type="ChEBI" id="CHEBI:18248"/>
    </ligandPart>
</feature>
<keyword evidence="7" id="KW-0256">Endoplasmic reticulum</keyword>
<evidence type="ECO:0000256" key="5">
    <source>
        <dbReference type="ARBA" id="ARBA00022617"/>
    </source>
</evidence>
<evidence type="ECO:0000256" key="11">
    <source>
        <dbReference type="PIRSR" id="PIRSR602403-1"/>
    </source>
</evidence>
<keyword evidence="13" id="KW-0812">Transmembrane</keyword>
<dbReference type="InterPro" id="IPR002403">
    <property type="entry name" value="Cyt_P450_E_grp-IV"/>
</dbReference>
<comment type="similarity">
    <text evidence="4 12">Belongs to the cytochrome P450 family.</text>
</comment>
<comment type="cofactor">
    <cofactor evidence="1 11">
        <name>heme</name>
        <dbReference type="ChEBI" id="CHEBI:30413"/>
    </cofactor>
</comment>
<dbReference type="Pfam" id="PF00067">
    <property type="entry name" value="p450"/>
    <property type="match status" value="1"/>
</dbReference>
<keyword evidence="9 12" id="KW-0503">Monooxygenase</keyword>